<gene>
    <name evidence="5" type="ORF">RHABOEDO_000352</name>
</gene>
<keyword evidence="6" id="KW-1185">Reference proteome</keyword>
<dbReference type="Proteomes" id="UP000826014">
    <property type="component" value="Chromosome"/>
</dbReference>
<evidence type="ECO:0000256" key="2">
    <source>
        <dbReference type="RuleBase" id="RU003634"/>
    </source>
</evidence>
<dbReference type="PANTHER" id="PTHR45753:SF6">
    <property type="entry name" value="ASPARTATE CARBAMOYLTRANSFERASE"/>
    <property type="match status" value="1"/>
</dbReference>
<evidence type="ECO:0000256" key="1">
    <source>
        <dbReference type="ARBA" id="ARBA00022679"/>
    </source>
</evidence>
<dbReference type="InterPro" id="IPR006131">
    <property type="entry name" value="Asp_carbamoyltransf_Asp/Orn-bd"/>
</dbReference>
<keyword evidence="1 2" id="KW-0808">Transferase</keyword>
<dbReference type="PROSITE" id="PS00097">
    <property type="entry name" value="CARBAMOYLTRANSFERASE"/>
    <property type="match status" value="1"/>
</dbReference>
<evidence type="ECO:0000259" key="4">
    <source>
        <dbReference type="Pfam" id="PF02729"/>
    </source>
</evidence>
<dbReference type="Pfam" id="PF00185">
    <property type="entry name" value="OTCace"/>
    <property type="match status" value="1"/>
</dbReference>
<dbReference type="InterPro" id="IPR006130">
    <property type="entry name" value="Asp/Orn_carbamoylTrfase"/>
</dbReference>
<feature type="domain" description="Aspartate/ornithine carbamoyltransferase Asp/Orn-binding" evidence="3">
    <location>
        <begin position="152"/>
        <end position="210"/>
    </location>
</feature>
<dbReference type="SUPFAM" id="SSF53671">
    <property type="entry name" value="Aspartate/ornithine carbamoyltransferase"/>
    <property type="match status" value="1"/>
</dbReference>
<sequence length="223" mass="24936">MNHAFKNRIIISIENFSSHEILYLLEQARIMKNFPPPPSLNTSILATCFYEPSTRTRLSFETAMLKLGGRLIGFSDGKNTSAQKGESIEDTIRVIGSFTDVIILRPSSKESIYLAHKSTKTPVINAGNGTEEHPTQTLTDLFTMQEIQKDLQGLSVAFVGDLKYGRTLHSLCLACALFGMRLFFCSPEGLSLPQETLAHLTRKKVQFSFHQNLEEIIPCLEPV</sequence>
<protein>
    <submittedName>
        <fullName evidence="5">Aspartate carbamoyltransferase</fullName>
        <ecNumber evidence="5">2.1.3.2</ecNumber>
    </submittedName>
</protein>
<dbReference type="PRINTS" id="PR00100">
    <property type="entry name" value="AOTCASE"/>
</dbReference>
<comment type="similarity">
    <text evidence="2">Belongs to the aspartate/ornithine carbamoyltransferase superfamily.</text>
</comment>
<organism evidence="5 6">
    <name type="scientific">Candidatus Rhabdochlamydia oedothoracis</name>
    <dbReference type="NCBI Taxonomy" id="2720720"/>
    <lineage>
        <taxon>Bacteria</taxon>
        <taxon>Pseudomonadati</taxon>
        <taxon>Chlamydiota</taxon>
        <taxon>Chlamydiia</taxon>
        <taxon>Parachlamydiales</taxon>
        <taxon>Candidatus Rhabdochlamydiaceae</taxon>
        <taxon>Candidatus Rhabdochlamydia</taxon>
    </lineage>
</organism>
<evidence type="ECO:0000259" key="3">
    <source>
        <dbReference type="Pfam" id="PF00185"/>
    </source>
</evidence>
<dbReference type="PANTHER" id="PTHR45753">
    <property type="entry name" value="ORNITHINE CARBAMOYLTRANSFERASE, MITOCHONDRIAL"/>
    <property type="match status" value="1"/>
</dbReference>
<dbReference type="PRINTS" id="PR00101">
    <property type="entry name" value="ATCASE"/>
</dbReference>
<dbReference type="GO" id="GO:0004070">
    <property type="term" value="F:aspartate carbamoyltransferase activity"/>
    <property type="evidence" value="ECO:0007669"/>
    <property type="project" value="UniProtKB-EC"/>
</dbReference>
<evidence type="ECO:0000313" key="6">
    <source>
        <dbReference type="Proteomes" id="UP000826014"/>
    </source>
</evidence>
<dbReference type="EC" id="2.1.3.2" evidence="5"/>
<dbReference type="InterPro" id="IPR006132">
    <property type="entry name" value="Asp/Orn_carbamoyltranf_P-bd"/>
</dbReference>
<dbReference type="RefSeq" id="WP_215217699.1">
    <property type="nucleotide sequence ID" value="NZ_CP075587.1"/>
</dbReference>
<dbReference type="Gene3D" id="3.40.50.1370">
    <property type="entry name" value="Aspartate/ornithine carbamoyltransferase"/>
    <property type="match status" value="2"/>
</dbReference>
<evidence type="ECO:0000313" key="5">
    <source>
        <dbReference type="EMBL" id="QYF48231.1"/>
    </source>
</evidence>
<feature type="domain" description="Aspartate/ornithine carbamoyltransferase carbamoyl-P binding" evidence="4">
    <location>
        <begin position="10"/>
        <end position="146"/>
    </location>
</feature>
<dbReference type="Pfam" id="PF02729">
    <property type="entry name" value="OTCace_N"/>
    <property type="match status" value="1"/>
</dbReference>
<dbReference type="InterPro" id="IPR036901">
    <property type="entry name" value="Asp/Orn_carbamoylTrfase_sf"/>
</dbReference>
<accession>A0ABX8UZ88</accession>
<name>A0ABX8UZ88_9BACT</name>
<dbReference type="EMBL" id="CP075587">
    <property type="protein sequence ID" value="QYF48231.1"/>
    <property type="molecule type" value="Genomic_DNA"/>
</dbReference>
<proteinExistence type="inferred from homology"/>
<reference evidence="5 6" key="1">
    <citation type="journal article" date="2022" name="bioRxiv">
        <title>Ecology and evolution of chlamydial symbionts of arthropods.</title>
        <authorList>
            <person name="Halter T."/>
            <person name="Koestlbacher S."/>
            <person name="Collingro A."/>
            <person name="Sixt B.S."/>
            <person name="Toenshoff E.R."/>
            <person name="Hendrickx F."/>
            <person name="Kostanjsek R."/>
            <person name="Horn M."/>
        </authorList>
    </citation>
    <scope>NUCLEOTIDE SEQUENCE [LARGE SCALE GENOMIC DNA]</scope>
    <source>
        <strain evidence="5">W744xW776</strain>
    </source>
</reference>